<reference evidence="1 2" key="1">
    <citation type="submission" date="2019-07" db="EMBL/GenBank/DDBJ databases">
        <title>Annotation for the trematode Paragonimus westermani.</title>
        <authorList>
            <person name="Choi Y.-J."/>
        </authorList>
    </citation>
    <scope>NUCLEOTIDE SEQUENCE [LARGE SCALE GENOMIC DNA]</scope>
    <source>
        <strain evidence="1">180907_Pwestermani</strain>
    </source>
</reference>
<organism evidence="1 2">
    <name type="scientific">Paragonimus westermani</name>
    <dbReference type="NCBI Taxonomy" id="34504"/>
    <lineage>
        <taxon>Eukaryota</taxon>
        <taxon>Metazoa</taxon>
        <taxon>Spiralia</taxon>
        <taxon>Lophotrochozoa</taxon>
        <taxon>Platyhelminthes</taxon>
        <taxon>Trematoda</taxon>
        <taxon>Digenea</taxon>
        <taxon>Plagiorchiida</taxon>
        <taxon>Troglotremata</taxon>
        <taxon>Troglotrematidae</taxon>
        <taxon>Paragonimus</taxon>
    </lineage>
</organism>
<sequence>MFLRVYLRCGQLRGGCLSTKVRRARGRVAHDTLCRGGCAQPESIGHILRKCEVTHDARCARHRVAQKLAGYLRGRSLLVLQEFTVKLKTSYCKPDLLVIADGVVYVIDVTVVSGYRLKESWDLKIAKYSTPELTAASMNALRESEIVVNGVVHLPFVVSFKGFLLPDSVSGLRRLGLGRFCLRALGILAMCGSLACYDMYMRGT</sequence>
<keyword evidence="2" id="KW-1185">Reference proteome</keyword>
<gene>
    <name evidence="1" type="ORF">P879_12055</name>
</gene>
<dbReference type="OrthoDB" id="6253936at2759"/>
<dbReference type="AlphaFoldDB" id="A0A8T0D3R0"/>
<evidence type="ECO:0000313" key="1">
    <source>
        <dbReference type="EMBL" id="KAF8562489.1"/>
    </source>
</evidence>
<accession>A0A8T0D3R0</accession>
<comment type="caution">
    <text evidence="1">The sequence shown here is derived from an EMBL/GenBank/DDBJ whole genome shotgun (WGS) entry which is preliminary data.</text>
</comment>
<protein>
    <submittedName>
        <fullName evidence="1">Retrovirus Pol polyprotein from type-1 retrotransposable element R2</fullName>
    </submittedName>
</protein>
<dbReference type="Proteomes" id="UP000699462">
    <property type="component" value="Unassembled WGS sequence"/>
</dbReference>
<dbReference type="EMBL" id="JTDF01019729">
    <property type="protein sequence ID" value="KAF8562489.1"/>
    <property type="molecule type" value="Genomic_DNA"/>
</dbReference>
<evidence type="ECO:0000313" key="2">
    <source>
        <dbReference type="Proteomes" id="UP000699462"/>
    </source>
</evidence>
<name>A0A8T0D3R0_9TREM</name>
<proteinExistence type="predicted"/>